<dbReference type="InterPro" id="IPR003615">
    <property type="entry name" value="HNH_nuc"/>
</dbReference>
<proteinExistence type="predicted"/>
<dbReference type="STRING" id="1220583.GOACH_26_00190"/>
<dbReference type="Pfam" id="PF02720">
    <property type="entry name" value="DUF222"/>
    <property type="match status" value="1"/>
</dbReference>
<reference evidence="3 4" key="1">
    <citation type="submission" date="2012-12" db="EMBL/GenBank/DDBJ databases">
        <title>Whole genome shotgun sequence of Gordonia aichiensis NBRC 108223.</title>
        <authorList>
            <person name="Isaki-Nakamura S."/>
            <person name="Hosoyama A."/>
            <person name="Tsuchikane K."/>
            <person name="Ando Y."/>
            <person name="Baba S."/>
            <person name="Ohji S."/>
            <person name="Hamada M."/>
            <person name="Tamura T."/>
            <person name="Yamazoe A."/>
            <person name="Yamazaki S."/>
            <person name="Fujita N."/>
        </authorList>
    </citation>
    <scope>NUCLEOTIDE SEQUENCE [LARGE SCALE GENOMIC DNA]</scope>
    <source>
        <strain evidence="3 4">NBRC 108223</strain>
    </source>
</reference>
<gene>
    <name evidence="3" type="ORF">GOACH_26_00190</name>
</gene>
<evidence type="ECO:0000256" key="1">
    <source>
        <dbReference type="SAM" id="MobiDB-lite"/>
    </source>
</evidence>
<organism evidence="3 4">
    <name type="scientific">Gordonia aichiensis NBRC 108223</name>
    <dbReference type="NCBI Taxonomy" id="1220583"/>
    <lineage>
        <taxon>Bacteria</taxon>
        <taxon>Bacillati</taxon>
        <taxon>Actinomycetota</taxon>
        <taxon>Actinomycetes</taxon>
        <taxon>Mycobacteriales</taxon>
        <taxon>Gordoniaceae</taxon>
        <taxon>Gordonia</taxon>
    </lineage>
</organism>
<dbReference type="Proteomes" id="UP000010988">
    <property type="component" value="Unassembled WGS sequence"/>
</dbReference>
<feature type="domain" description="DUF222" evidence="2">
    <location>
        <begin position="153"/>
        <end position="347"/>
    </location>
</feature>
<name>L7KRI6_9ACTN</name>
<evidence type="ECO:0000313" key="3">
    <source>
        <dbReference type="EMBL" id="GAC50552.1"/>
    </source>
</evidence>
<sequence>MASHEPGDSGFTADESATANEFTTADDSATANEFMTAEYNADDCLDDAATARTAAPAGVETLLAQLADDERLYSRELIEVLFHTNALKACADYRMLQAAILLYEEREAEYLQRIDTEIGSGEIPIPEGCTDPEQLAALLTRNGQNPLARFGPDGLTTSIAELGATLCLTPAQAKRVIETGAALRYRVPKTAQLLASGRIDLTRFQEIVARTDNVDDAHLDPVDTALATAISAREPMSMTRFRTMVEAVIERIDPDGAARRRATATSRRYLRIRPHRDEPGQSRIDGQLPASAAAVLDARLEAMIADVHTDDPRTHAQQRADALTALAQGLPTLPCDCPDCRAIRTQTATETGITTETETNSADESADTSDNITAERRASNQSPTDPAALAPRPMFHIVINLSTVLGHDDDPAFLDGHGLIDADTARTLLAEARRNHIHPDHESSARAALRYPIPKKLAALVKAGELCCVFPGCTNKVFAADIDHWEPFNRARPASGGLTVRRNLRPLCRFHHRHKTFAVGWRDHQTPMGRAVFVSPDGYHFFGNAYSGRDLFPTLDEPDRSPDPRIPRRLTTAHTTRIHQARADTRAWRLANDHYTGDPPF</sequence>
<dbReference type="InterPro" id="IPR003870">
    <property type="entry name" value="DUF222"/>
</dbReference>
<comment type="caution">
    <text evidence="3">The sequence shown here is derived from an EMBL/GenBank/DDBJ whole genome shotgun (WGS) entry which is preliminary data.</text>
</comment>
<feature type="compositionally biased region" description="Polar residues" evidence="1">
    <location>
        <begin position="360"/>
        <end position="372"/>
    </location>
</feature>
<feature type="region of interest" description="Disordered" evidence="1">
    <location>
        <begin position="351"/>
        <end position="389"/>
    </location>
</feature>
<dbReference type="AlphaFoldDB" id="L7KRI6"/>
<feature type="region of interest" description="Disordered" evidence="1">
    <location>
        <begin position="1"/>
        <end position="25"/>
    </location>
</feature>
<keyword evidence="4" id="KW-1185">Reference proteome</keyword>
<evidence type="ECO:0000259" key="2">
    <source>
        <dbReference type="Pfam" id="PF02720"/>
    </source>
</evidence>
<dbReference type="eggNOG" id="COG1403">
    <property type="taxonomic scope" value="Bacteria"/>
</dbReference>
<feature type="compositionally biased region" description="Polar residues" evidence="1">
    <location>
        <begin position="15"/>
        <end position="25"/>
    </location>
</feature>
<dbReference type="RefSeq" id="WP_005178468.1">
    <property type="nucleotide sequence ID" value="NZ_BANR01000026.1"/>
</dbReference>
<evidence type="ECO:0000313" key="4">
    <source>
        <dbReference type="Proteomes" id="UP000010988"/>
    </source>
</evidence>
<dbReference type="EMBL" id="BANR01000026">
    <property type="protein sequence ID" value="GAC50552.1"/>
    <property type="molecule type" value="Genomic_DNA"/>
</dbReference>
<dbReference type="CDD" id="cd00085">
    <property type="entry name" value="HNHc"/>
    <property type="match status" value="1"/>
</dbReference>
<protein>
    <recommendedName>
        <fullName evidence="2">DUF222 domain-containing protein</fullName>
    </recommendedName>
</protein>
<accession>L7KRI6</accession>